<evidence type="ECO:0008006" key="4">
    <source>
        <dbReference type="Google" id="ProtNLM"/>
    </source>
</evidence>
<accession>K0SUH2</accession>
<dbReference type="Pfam" id="PF04488">
    <property type="entry name" value="Gly_transf_sug"/>
    <property type="match status" value="1"/>
</dbReference>
<reference evidence="2 3" key="1">
    <citation type="journal article" date="2012" name="Genome Biol.">
        <title>Genome and low-iron response of an oceanic diatom adapted to chronic iron limitation.</title>
        <authorList>
            <person name="Lommer M."/>
            <person name="Specht M."/>
            <person name="Roy A.S."/>
            <person name="Kraemer L."/>
            <person name="Andreson R."/>
            <person name="Gutowska M.A."/>
            <person name="Wolf J."/>
            <person name="Bergner S.V."/>
            <person name="Schilhabel M.B."/>
            <person name="Klostermeier U.C."/>
            <person name="Beiko R.G."/>
            <person name="Rosenstiel P."/>
            <person name="Hippler M."/>
            <person name="Laroche J."/>
        </authorList>
    </citation>
    <scope>NUCLEOTIDE SEQUENCE [LARGE SCALE GENOMIC DNA]</scope>
    <source>
        <strain evidence="2 3">CCMP1005</strain>
    </source>
</reference>
<protein>
    <recommendedName>
        <fullName evidence="4">Alpha 1,4-glycosyltransferase domain-containing protein</fullName>
    </recommendedName>
</protein>
<dbReference type="GO" id="GO:0006487">
    <property type="term" value="P:protein N-linked glycosylation"/>
    <property type="evidence" value="ECO:0007669"/>
    <property type="project" value="TreeGrafter"/>
</dbReference>
<dbReference type="InterPro" id="IPR039367">
    <property type="entry name" value="Och1-like"/>
</dbReference>
<dbReference type="GO" id="GO:0000009">
    <property type="term" value="F:alpha-1,6-mannosyltransferase activity"/>
    <property type="evidence" value="ECO:0007669"/>
    <property type="project" value="InterPro"/>
</dbReference>
<organism evidence="2 3">
    <name type="scientific">Thalassiosira oceanica</name>
    <name type="common">Marine diatom</name>
    <dbReference type="NCBI Taxonomy" id="159749"/>
    <lineage>
        <taxon>Eukaryota</taxon>
        <taxon>Sar</taxon>
        <taxon>Stramenopiles</taxon>
        <taxon>Ochrophyta</taxon>
        <taxon>Bacillariophyta</taxon>
        <taxon>Coscinodiscophyceae</taxon>
        <taxon>Thalassiosirophycidae</taxon>
        <taxon>Thalassiosirales</taxon>
        <taxon>Thalassiosiraceae</taxon>
        <taxon>Thalassiosira</taxon>
    </lineage>
</organism>
<dbReference type="Gene3D" id="3.90.550.20">
    <property type="match status" value="1"/>
</dbReference>
<evidence type="ECO:0000313" key="2">
    <source>
        <dbReference type="EMBL" id="EJK68589.1"/>
    </source>
</evidence>
<dbReference type="SUPFAM" id="SSF53448">
    <property type="entry name" value="Nucleotide-diphospho-sugar transferases"/>
    <property type="match status" value="1"/>
</dbReference>
<evidence type="ECO:0000256" key="1">
    <source>
        <dbReference type="SAM" id="MobiDB-lite"/>
    </source>
</evidence>
<name>K0SUH2_THAOC</name>
<keyword evidence="3" id="KW-1185">Reference proteome</keyword>
<dbReference type="InterPro" id="IPR007577">
    <property type="entry name" value="GlycoTrfase_DXD_sugar-bd_CS"/>
</dbReference>
<dbReference type="Proteomes" id="UP000266841">
    <property type="component" value="Unassembled WGS sequence"/>
</dbReference>
<dbReference type="PANTHER" id="PTHR31834">
    <property type="entry name" value="INITIATION-SPECIFIC ALPHA-1,6-MANNOSYLTRANSFERASE"/>
    <property type="match status" value="1"/>
</dbReference>
<proteinExistence type="predicted"/>
<dbReference type="OrthoDB" id="3647at2759"/>
<dbReference type="eggNOG" id="ENOG502T5QD">
    <property type="taxonomic scope" value="Eukaryota"/>
</dbReference>
<feature type="region of interest" description="Disordered" evidence="1">
    <location>
        <begin position="16"/>
        <end position="36"/>
    </location>
</feature>
<dbReference type="AlphaFoldDB" id="K0SUH2"/>
<gene>
    <name evidence="2" type="ORF">THAOC_10220</name>
</gene>
<dbReference type="PANTHER" id="PTHR31834:SF1">
    <property type="entry name" value="INITIATION-SPECIFIC ALPHA-1,6-MANNOSYLTRANSFERASE"/>
    <property type="match status" value="1"/>
</dbReference>
<evidence type="ECO:0000313" key="3">
    <source>
        <dbReference type="Proteomes" id="UP000266841"/>
    </source>
</evidence>
<feature type="region of interest" description="Disordered" evidence="1">
    <location>
        <begin position="284"/>
        <end position="318"/>
    </location>
</feature>
<dbReference type="GO" id="GO:0000136">
    <property type="term" value="C:mannan polymerase complex"/>
    <property type="evidence" value="ECO:0007669"/>
    <property type="project" value="TreeGrafter"/>
</dbReference>
<dbReference type="EMBL" id="AGNL01011126">
    <property type="protein sequence ID" value="EJK68589.1"/>
    <property type="molecule type" value="Genomic_DNA"/>
</dbReference>
<comment type="caution">
    <text evidence="2">The sequence shown here is derived from an EMBL/GenBank/DDBJ whole genome shotgun (WGS) entry which is preliminary data.</text>
</comment>
<dbReference type="InterPro" id="IPR029044">
    <property type="entry name" value="Nucleotide-diphossugar_trans"/>
</dbReference>
<sequence>MNVGIIMNRDDNLFGAKGGLRPSSNGTAPPAPENAAPRASATAILVESKTDEQIEIPKVIHIVGKMWLKENDSWKKLNPDYTVESYNDKRCEKFVREHYPQYEFVYNHLKSVRRFDFVRYLIVYHYGGIYADSDWGLKSETRFFTGMECISCNDIGMQAIQWTFGATRGHPILDHVIKNVAANAFKAPSFFERFGKLNKIIHMTGPGAFSDGITSYLIEKGACNPKVGNFKDHKWYTYCQSIAPDGYASGVQIFPWYRWGAARNGDLPERPSDVDKDTGKFIKHGGQGARDEGGKIPGPEAGGGARLTMGEGREGGASVRSLGQRAVRYLQIGTVKISSSISISSGKDKVGEVSQ</sequence>